<gene>
    <name evidence="2" type="ORF">MAR_026037</name>
</gene>
<protein>
    <submittedName>
        <fullName evidence="2">Uncharacterized protein</fullName>
    </submittedName>
</protein>
<dbReference type="Proteomes" id="UP001164746">
    <property type="component" value="Chromosome 8"/>
</dbReference>
<keyword evidence="1" id="KW-0378">Hydrolase</keyword>
<reference evidence="2" key="1">
    <citation type="submission" date="2022-11" db="EMBL/GenBank/DDBJ databases">
        <title>Centuries of genome instability and evolution in soft-shell clam transmissible cancer (bioRxiv).</title>
        <authorList>
            <person name="Hart S.F.M."/>
            <person name="Yonemitsu M.A."/>
            <person name="Giersch R.M."/>
            <person name="Beal B.F."/>
            <person name="Arriagada G."/>
            <person name="Davis B.W."/>
            <person name="Ostrander E.A."/>
            <person name="Goff S.P."/>
            <person name="Metzger M.J."/>
        </authorList>
    </citation>
    <scope>NUCLEOTIDE SEQUENCE</scope>
    <source>
        <strain evidence="2">MELC-2E11</strain>
        <tissue evidence="2">Siphon/mantle</tissue>
    </source>
</reference>
<sequence length="146" mass="16510">MHLILNLATEVMKSLKMYERIIVAEGKIPYSMNSAECGTTRLVRTASKPLSSKGCERSGVSSKRNNLNYRGPRYNHILCAAGATCHHLEDMSNFLEEWSNRNGLLKSILFDFQESVYLGAIWALGIIDKLIRGPLWRLIESVRNPL</sequence>
<evidence type="ECO:0000256" key="1">
    <source>
        <dbReference type="ARBA" id="ARBA00022722"/>
    </source>
</evidence>
<dbReference type="InterPro" id="IPR022894">
    <property type="entry name" value="Oligoribonuclease"/>
</dbReference>
<dbReference type="PANTHER" id="PTHR11046:SF29">
    <property type="match status" value="1"/>
</dbReference>
<dbReference type="PANTHER" id="PTHR11046">
    <property type="entry name" value="OLIGORIBONUCLEASE, MITOCHONDRIAL"/>
    <property type="match status" value="1"/>
</dbReference>
<keyword evidence="1" id="KW-0540">Nuclease</keyword>
<keyword evidence="3" id="KW-1185">Reference proteome</keyword>
<organism evidence="2 3">
    <name type="scientific">Mya arenaria</name>
    <name type="common">Soft-shell clam</name>
    <dbReference type="NCBI Taxonomy" id="6604"/>
    <lineage>
        <taxon>Eukaryota</taxon>
        <taxon>Metazoa</taxon>
        <taxon>Spiralia</taxon>
        <taxon>Lophotrochozoa</taxon>
        <taxon>Mollusca</taxon>
        <taxon>Bivalvia</taxon>
        <taxon>Autobranchia</taxon>
        <taxon>Heteroconchia</taxon>
        <taxon>Euheterodonta</taxon>
        <taxon>Imparidentia</taxon>
        <taxon>Neoheterodontei</taxon>
        <taxon>Myida</taxon>
        <taxon>Myoidea</taxon>
        <taxon>Myidae</taxon>
        <taxon>Mya</taxon>
    </lineage>
</organism>
<evidence type="ECO:0000313" key="2">
    <source>
        <dbReference type="EMBL" id="WAR11857.1"/>
    </source>
</evidence>
<accession>A0ABY7EPD9</accession>
<evidence type="ECO:0000313" key="3">
    <source>
        <dbReference type="Proteomes" id="UP001164746"/>
    </source>
</evidence>
<dbReference type="EMBL" id="CP111019">
    <property type="protein sequence ID" value="WAR11857.1"/>
    <property type="molecule type" value="Genomic_DNA"/>
</dbReference>
<proteinExistence type="predicted"/>
<name>A0ABY7EPD9_MYAAR</name>